<organism evidence="3 4">
    <name type="scientific">Lomentospora prolificans</name>
    <dbReference type="NCBI Taxonomy" id="41688"/>
    <lineage>
        <taxon>Eukaryota</taxon>
        <taxon>Fungi</taxon>
        <taxon>Dikarya</taxon>
        <taxon>Ascomycota</taxon>
        <taxon>Pezizomycotina</taxon>
        <taxon>Sordariomycetes</taxon>
        <taxon>Hypocreomycetidae</taxon>
        <taxon>Microascales</taxon>
        <taxon>Microascaceae</taxon>
        <taxon>Lomentospora</taxon>
    </lineage>
</organism>
<evidence type="ECO:0000313" key="4">
    <source>
        <dbReference type="Proteomes" id="UP000233524"/>
    </source>
</evidence>
<dbReference type="InParanoid" id="A0A2N3NHL2"/>
<keyword evidence="4" id="KW-1185">Reference proteome</keyword>
<dbReference type="GO" id="GO:0008168">
    <property type="term" value="F:methyltransferase activity"/>
    <property type="evidence" value="ECO:0007669"/>
    <property type="project" value="TreeGrafter"/>
</dbReference>
<dbReference type="PANTHER" id="PTHR43591">
    <property type="entry name" value="METHYLTRANSFERASE"/>
    <property type="match status" value="1"/>
</dbReference>
<dbReference type="STRING" id="41688.A0A2N3NHL2"/>
<accession>A0A2N3NHL2</accession>
<protein>
    <recommendedName>
        <fullName evidence="5">Methyltransferase domain-containing protein</fullName>
    </recommendedName>
</protein>
<feature type="region of interest" description="Disordered" evidence="2">
    <location>
        <begin position="1"/>
        <end position="29"/>
    </location>
</feature>
<gene>
    <name evidence="3" type="ORF">jhhlp_001255</name>
</gene>
<dbReference type="Gene3D" id="3.40.50.150">
    <property type="entry name" value="Vaccinia Virus protein VP39"/>
    <property type="match status" value="1"/>
</dbReference>
<dbReference type="EMBL" id="NLAX01000004">
    <property type="protein sequence ID" value="PKS11959.1"/>
    <property type="molecule type" value="Genomic_DNA"/>
</dbReference>
<dbReference type="CDD" id="cd02440">
    <property type="entry name" value="AdoMet_MTases"/>
    <property type="match status" value="1"/>
</dbReference>
<proteinExistence type="inferred from homology"/>
<dbReference type="PANTHER" id="PTHR43591:SF10">
    <property type="entry name" value="ABC TRANSMEMBRANE TYPE-1 DOMAIN-CONTAINING PROTEIN-RELATED"/>
    <property type="match status" value="1"/>
</dbReference>
<dbReference type="InterPro" id="IPR029063">
    <property type="entry name" value="SAM-dependent_MTases_sf"/>
</dbReference>
<sequence>MSEFRTYDSAYGGDSGVDSSLTSDNESSTTSLLPTVYDFRRIHGRTYQNFSVNTEYWAPNDEKQKEAWDMMHGLLLLADGKLFDAPVPPPALCERILDVGTGTGTWAIDVAQVYPAAQVIGTDICPIQPGFVPLNVSFQIDDAQLPWTFPDNHFDFIHMRGLVGAISDWPSLYAEVYRCLKPGGWFEHVDFSVDLKSDSGPIPDRSPWNAWQDTFLNAGDRMGKTFRVIDNGANVDWFQTAGFRRLKERRSTVPVGAWHATPKWKTVGKIMEVVLDESIEGCGVYILAHVLGWTIEEAIAFIAETREALLDPLIHVYFEASTVYGQKPLRG</sequence>
<dbReference type="OrthoDB" id="2013972at2759"/>
<name>A0A2N3NHL2_9PEZI</name>
<dbReference type="Pfam" id="PF13489">
    <property type="entry name" value="Methyltransf_23"/>
    <property type="match status" value="1"/>
</dbReference>
<comment type="similarity">
    <text evidence="1">Belongs to the methyltransferase superfamily. LaeA methyltransferase family.</text>
</comment>
<evidence type="ECO:0000256" key="1">
    <source>
        <dbReference type="ARBA" id="ARBA00038158"/>
    </source>
</evidence>
<feature type="compositionally biased region" description="Polar residues" evidence="2">
    <location>
        <begin position="17"/>
        <end position="29"/>
    </location>
</feature>
<evidence type="ECO:0008006" key="5">
    <source>
        <dbReference type="Google" id="ProtNLM"/>
    </source>
</evidence>
<dbReference type="Proteomes" id="UP000233524">
    <property type="component" value="Unassembled WGS sequence"/>
</dbReference>
<dbReference type="VEuPathDB" id="FungiDB:jhhlp_001255"/>
<comment type="caution">
    <text evidence="3">The sequence shown here is derived from an EMBL/GenBank/DDBJ whole genome shotgun (WGS) entry which is preliminary data.</text>
</comment>
<evidence type="ECO:0000256" key="2">
    <source>
        <dbReference type="SAM" id="MobiDB-lite"/>
    </source>
</evidence>
<dbReference type="SUPFAM" id="SSF53335">
    <property type="entry name" value="S-adenosyl-L-methionine-dependent methyltransferases"/>
    <property type="match status" value="1"/>
</dbReference>
<evidence type="ECO:0000313" key="3">
    <source>
        <dbReference type="EMBL" id="PKS11959.1"/>
    </source>
</evidence>
<dbReference type="AlphaFoldDB" id="A0A2N3NHL2"/>
<reference evidence="3 4" key="1">
    <citation type="journal article" date="2017" name="G3 (Bethesda)">
        <title>First Draft Genome Sequence of the Pathogenic Fungus Lomentospora prolificans (Formerly Scedosporium prolificans).</title>
        <authorList>
            <person name="Luo R."/>
            <person name="Zimin A."/>
            <person name="Workman R."/>
            <person name="Fan Y."/>
            <person name="Pertea G."/>
            <person name="Grossman N."/>
            <person name="Wear M.P."/>
            <person name="Jia B."/>
            <person name="Miller H."/>
            <person name="Casadevall A."/>
            <person name="Timp W."/>
            <person name="Zhang S.X."/>
            <person name="Salzberg S.L."/>
        </authorList>
    </citation>
    <scope>NUCLEOTIDE SEQUENCE [LARGE SCALE GENOMIC DNA]</scope>
    <source>
        <strain evidence="3 4">JHH-5317</strain>
    </source>
</reference>